<name>C5AR87_METEA</name>
<sequence>MTPSTAGARRVARIPVYFDAFLAAVAEGAAIEHVHLGHWDEPGAIGPARARAGFVEAQERLSAALVAWLDLAPGHRVLDVGCGFGGTLRALRRSDPEVEVIGLNLDPRQLAVGLRQDDRPRNAAWVAGDACRLPFAEAAFDRLLCVEAAFHFASRRAFFGEAQRVLTREGVLVMSDIVLTRPSLPPERVGLFADGLEAAFGPWPDKWAGLDAIRRDAEAAGFTLRVTDATANTEPSYHTIASDRRGQPTGGDVLRELHRLGCLHYLYCRLDKR</sequence>
<dbReference type="GO" id="GO:0032259">
    <property type="term" value="P:methylation"/>
    <property type="evidence" value="ECO:0007669"/>
    <property type="project" value="UniProtKB-KW"/>
</dbReference>
<dbReference type="CDD" id="cd02440">
    <property type="entry name" value="AdoMet_MTases"/>
    <property type="match status" value="1"/>
</dbReference>
<dbReference type="InterPro" id="IPR050447">
    <property type="entry name" value="Erg6_SMT_methyltransf"/>
</dbReference>
<evidence type="ECO:0000313" key="3">
    <source>
        <dbReference type="EMBL" id="ACS40196.1"/>
    </source>
</evidence>
<gene>
    <name evidence="3" type="ordered locus">MexAM1_META1p2414</name>
</gene>
<protein>
    <submittedName>
        <fullName evidence="3">Methylase involved in ubiquinone/menaquinone biosynthesis</fullName>
    </submittedName>
</protein>
<evidence type="ECO:0000256" key="1">
    <source>
        <dbReference type="ARBA" id="ARBA00022679"/>
    </source>
</evidence>
<feature type="domain" description="Methyltransferase type 11" evidence="2">
    <location>
        <begin position="78"/>
        <end position="174"/>
    </location>
</feature>
<organism evidence="3 4">
    <name type="scientific">Methylorubrum extorquens (strain ATCC 14718 / DSM 1338 / JCM 2805 / NCIMB 9133 / AM1)</name>
    <name type="common">Methylobacterium extorquens</name>
    <dbReference type="NCBI Taxonomy" id="272630"/>
    <lineage>
        <taxon>Bacteria</taxon>
        <taxon>Pseudomonadati</taxon>
        <taxon>Pseudomonadota</taxon>
        <taxon>Alphaproteobacteria</taxon>
        <taxon>Hyphomicrobiales</taxon>
        <taxon>Methylobacteriaceae</taxon>
        <taxon>Methylorubrum</taxon>
    </lineage>
</organism>
<reference evidence="3 4" key="1">
    <citation type="journal article" date="2009" name="PLoS ONE">
        <title>Methylobacterium genome sequences: a reference blueprint to investigate microbial metabolism of C1 compounds from natural and industrial sources.</title>
        <authorList>
            <person name="Vuilleumier S."/>
            <person name="Chistoserdova L."/>
            <person name="Lee M.-C."/>
            <person name="Bringel F."/>
            <person name="Lajus A."/>
            <person name="Zhou Y."/>
            <person name="Gourion B."/>
            <person name="Barbe V."/>
            <person name="Chang J."/>
            <person name="Cruveiller S."/>
            <person name="Dossat C."/>
            <person name="Gillett W."/>
            <person name="Gruffaz C."/>
            <person name="Haugen E."/>
            <person name="Hourcade E."/>
            <person name="Levy R."/>
            <person name="Mangenot S."/>
            <person name="Muller E."/>
            <person name="Nadalig T."/>
            <person name="Pagni M."/>
            <person name="Penny C."/>
            <person name="Peyraud R."/>
            <person name="Robinson D.G."/>
            <person name="Roche D."/>
            <person name="Rouy Z."/>
            <person name="Saenampechek C."/>
            <person name="Salvignol G."/>
            <person name="Vallenet D."/>
            <person name="Wu Z."/>
            <person name="Marx C.J."/>
            <person name="Vorholt J.A."/>
            <person name="Olson M.V."/>
            <person name="Kaul R."/>
            <person name="Weissenbach J."/>
            <person name="Medigue C."/>
            <person name="Lidstrom M.E."/>
        </authorList>
    </citation>
    <scope>NUCLEOTIDE SEQUENCE [LARGE SCALE GENOMIC DNA]</scope>
    <source>
        <strain evidence="4">ATCC 14718 / DSM 1338 / JCM 2805 / NCIMB 9133 / AM1</strain>
    </source>
</reference>
<dbReference type="HOGENOM" id="CLU_039068_6_1_5"/>
<dbReference type="PANTHER" id="PTHR44068">
    <property type="entry name" value="ZGC:194242"/>
    <property type="match status" value="1"/>
</dbReference>
<dbReference type="AlphaFoldDB" id="C5AR87"/>
<dbReference type="EMBL" id="CP001510">
    <property type="protein sequence ID" value="ACS40196.1"/>
    <property type="molecule type" value="Genomic_DNA"/>
</dbReference>
<accession>C5AR87</accession>
<dbReference type="Pfam" id="PF08241">
    <property type="entry name" value="Methyltransf_11"/>
    <property type="match status" value="1"/>
</dbReference>
<dbReference type="eggNOG" id="COG2226">
    <property type="taxonomic scope" value="Bacteria"/>
</dbReference>
<dbReference type="Gene3D" id="3.40.50.150">
    <property type="entry name" value="Vaccinia Virus protein VP39"/>
    <property type="match status" value="1"/>
</dbReference>
<evidence type="ECO:0000259" key="2">
    <source>
        <dbReference type="Pfam" id="PF08241"/>
    </source>
</evidence>
<dbReference type="PANTHER" id="PTHR44068:SF11">
    <property type="entry name" value="GERANYL DIPHOSPHATE 2-C-METHYLTRANSFERASE"/>
    <property type="match status" value="1"/>
</dbReference>
<dbReference type="KEGG" id="mea:Mex_1p2414"/>
<dbReference type="Proteomes" id="UP000009081">
    <property type="component" value="Chromosome"/>
</dbReference>
<evidence type="ECO:0000313" key="4">
    <source>
        <dbReference type="Proteomes" id="UP000009081"/>
    </source>
</evidence>
<dbReference type="InterPro" id="IPR013216">
    <property type="entry name" value="Methyltransf_11"/>
</dbReference>
<dbReference type="STRING" id="272630.MexAM1_META1p2414"/>
<keyword evidence="3" id="KW-0830">Ubiquinone</keyword>
<dbReference type="SUPFAM" id="SSF53335">
    <property type="entry name" value="S-adenosyl-L-methionine-dependent methyltransferases"/>
    <property type="match status" value="1"/>
</dbReference>
<keyword evidence="4" id="KW-1185">Reference proteome</keyword>
<keyword evidence="3" id="KW-0489">Methyltransferase</keyword>
<keyword evidence="1" id="KW-0808">Transferase</keyword>
<proteinExistence type="predicted"/>
<dbReference type="GO" id="GO:0008757">
    <property type="term" value="F:S-adenosylmethionine-dependent methyltransferase activity"/>
    <property type="evidence" value="ECO:0007669"/>
    <property type="project" value="InterPro"/>
</dbReference>
<dbReference type="InterPro" id="IPR029063">
    <property type="entry name" value="SAM-dependent_MTases_sf"/>
</dbReference>